<dbReference type="EnsemblPlants" id="AVESA.00010b.r2.4DG0784960.1">
    <property type="protein sequence ID" value="AVESA.00010b.r2.4DG0784960.1.CDS"/>
    <property type="gene ID" value="AVESA.00010b.r2.4DG0784960"/>
</dbReference>
<dbReference type="Proteomes" id="UP001732700">
    <property type="component" value="Chromosome 4D"/>
</dbReference>
<keyword evidence="2" id="KW-1185">Reference proteome</keyword>
<reference evidence="1" key="1">
    <citation type="submission" date="2021-05" db="EMBL/GenBank/DDBJ databases">
        <authorList>
            <person name="Scholz U."/>
            <person name="Mascher M."/>
            <person name="Fiebig A."/>
        </authorList>
    </citation>
    <scope>NUCLEOTIDE SEQUENCE [LARGE SCALE GENOMIC DNA]</scope>
</reference>
<evidence type="ECO:0000313" key="1">
    <source>
        <dbReference type="EnsemblPlants" id="AVESA.00010b.r2.4DG0784960.1.CDS"/>
    </source>
</evidence>
<organism evidence="1 2">
    <name type="scientific">Avena sativa</name>
    <name type="common">Oat</name>
    <dbReference type="NCBI Taxonomy" id="4498"/>
    <lineage>
        <taxon>Eukaryota</taxon>
        <taxon>Viridiplantae</taxon>
        <taxon>Streptophyta</taxon>
        <taxon>Embryophyta</taxon>
        <taxon>Tracheophyta</taxon>
        <taxon>Spermatophyta</taxon>
        <taxon>Magnoliopsida</taxon>
        <taxon>Liliopsida</taxon>
        <taxon>Poales</taxon>
        <taxon>Poaceae</taxon>
        <taxon>BOP clade</taxon>
        <taxon>Pooideae</taxon>
        <taxon>Poodae</taxon>
        <taxon>Poeae</taxon>
        <taxon>Poeae Chloroplast Group 1 (Aveneae type)</taxon>
        <taxon>Aveninae</taxon>
        <taxon>Avena</taxon>
    </lineage>
</organism>
<name>A0ACD5XB40_AVESA</name>
<reference evidence="1" key="2">
    <citation type="submission" date="2025-09" db="UniProtKB">
        <authorList>
            <consortium name="EnsemblPlants"/>
        </authorList>
    </citation>
    <scope>IDENTIFICATION</scope>
</reference>
<protein>
    <submittedName>
        <fullName evidence="1">Uncharacterized protein</fullName>
    </submittedName>
</protein>
<proteinExistence type="predicted"/>
<accession>A0ACD5XB40</accession>
<evidence type="ECO:0000313" key="2">
    <source>
        <dbReference type="Proteomes" id="UP001732700"/>
    </source>
</evidence>
<sequence>MAKARAADAAGVLLDELLLEIFARVPDVLDLIRCAGTCTRWFRLICCPEFLRRIGLSTTAENARQHKSFLIGAFYHGEAVLVSASEPMARICQRPPRFFGLRKQPATFTSFIPNNDGTFNYAHPLLSRRGLLLMRTMPTPLDRGELHLAVCHPLIGEGATRLVPPPPLRVNTGDVREPMFELWEMPSGSGLRAATGTPPRDRRRSETPPRQRQLSRGRSRARRGGNEIIVHERTIQERPVQSGVLVWPMLTATNYIEWALLVQINMEACMLWDAVEGNASSVPNDKAALAAILRAVPPEMVGTLVVKKSAKEAWDAIKVMRVGVDRVREATAQRLRKEFEDIAFRDGEMLDSFAMRITTLVNNLRSLGDTVDEVKVVQKILREVPERYAQMACSIETLLDLSTVSVEDLIGRLRSSEGRFGAAMGANAGSGTLLLTEAEWEAHRKQREQGQDHPRQPAFRVLFTVFCSDDQLVHAYSYSSAANSWSAPFKCSQTLGHIMCGPLAGVVTGEIVHWLYRDSTNFYTLDVCAQATRVSLTKIPIQALGHVLGRQQPPFPCIAGDGKLSFVNRLNNGRLELWTKPEDEQGDDDHNRQDPLRVNDQGGGQGDPNLSFKNGTPVSGHHRPPSIVPLSSSTCLIDSPHSTPSPKAPSAAAPRALDPAAIATRRGTAPPCRQKNPTTPHGRKLPLSPRPLLNFPWSRHDGCHFQQENPEPRHHPRPSQRLHPPLAAIKVLLWPAFLAPPLSLPVPLTQAMARIELSLADDKLETVANP</sequence>